<evidence type="ECO:0000256" key="1">
    <source>
        <dbReference type="RuleBase" id="RU000363"/>
    </source>
</evidence>
<dbReference type="InterPro" id="IPR053011">
    <property type="entry name" value="SDR_family_member_7"/>
</dbReference>
<name>K0TDG2_THAOC</name>
<dbReference type="PANTHER" id="PTHR44269:SF1">
    <property type="entry name" value="DEHYDROGENASE_REDUCTASE SDR FAMILY MEMBER 7"/>
    <property type="match status" value="1"/>
</dbReference>
<comment type="caution">
    <text evidence="2">The sequence shown here is derived from an EMBL/GenBank/DDBJ whole genome shotgun (WGS) entry which is preliminary data.</text>
</comment>
<dbReference type="PRINTS" id="PR00081">
    <property type="entry name" value="GDHRDH"/>
</dbReference>
<dbReference type="PRINTS" id="PR00080">
    <property type="entry name" value="SDRFAMILY"/>
</dbReference>
<reference evidence="2 3" key="1">
    <citation type="journal article" date="2012" name="Genome Biol.">
        <title>Genome and low-iron response of an oceanic diatom adapted to chronic iron limitation.</title>
        <authorList>
            <person name="Lommer M."/>
            <person name="Specht M."/>
            <person name="Roy A.S."/>
            <person name="Kraemer L."/>
            <person name="Andreson R."/>
            <person name="Gutowska M.A."/>
            <person name="Wolf J."/>
            <person name="Bergner S.V."/>
            <person name="Schilhabel M.B."/>
            <person name="Klostermeier U.C."/>
            <person name="Beiko R.G."/>
            <person name="Rosenstiel P."/>
            <person name="Hippler M."/>
            <person name="Laroche J."/>
        </authorList>
    </citation>
    <scope>NUCLEOTIDE SEQUENCE [LARGE SCALE GENOMIC DNA]</scope>
    <source>
        <strain evidence="2 3">CCMP1005</strain>
    </source>
</reference>
<organism evidence="2 3">
    <name type="scientific">Thalassiosira oceanica</name>
    <name type="common">Marine diatom</name>
    <dbReference type="NCBI Taxonomy" id="159749"/>
    <lineage>
        <taxon>Eukaryota</taxon>
        <taxon>Sar</taxon>
        <taxon>Stramenopiles</taxon>
        <taxon>Ochrophyta</taxon>
        <taxon>Bacillariophyta</taxon>
        <taxon>Coscinodiscophyceae</taxon>
        <taxon>Thalassiosirophycidae</taxon>
        <taxon>Thalassiosirales</taxon>
        <taxon>Thalassiosiraceae</taxon>
        <taxon>Thalassiosira</taxon>
    </lineage>
</organism>
<protein>
    <submittedName>
        <fullName evidence="2">Uncharacterized protein</fullName>
    </submittedName>
</protein>
<dbReference type="Proteomes" id="UP000266841">
    <property type="component" value="Unassembled WGS sequence"/>
</dbReference>
<sequence>MIFQAQITDALAIIGLASSLLVVTSMAKLLIALKRHGDFGSAITSRPPRDAYKSKVFWITGASSGIGQALALHLSSNYDGVKLILSARRRDVLDEVASKCKKLGATDVKVLQLDLADHASLPSVANEALSLFGRVDVLMNNGGVSTRSFARNMGFGTDKFVMDVNCLSYVCLTKALLPSWEGPVKEGHDFGRSVPTIINTSSIAGKVGAPVRTAYCAAKHAIHGWFDAFRIEQGLIGDPINVTNVVLGSTKTDVARNALTTSSTTTFGSSDANIENGLEPDFVVGRVLAAAYAGQAEMWVAPRKELLLLYLTQYVPTTARKVWAKAGVQYAVEKIRRTSFTVATAVRRTSFTATKAIRRASFKCVES</sequence>
<dbReference type="InterPro" id="IPR020904">
    <property type="entry name" value="Sc_DH/Rdtase_CS"/>
</dbReference>
<dbReference type="AlphaFoldDB" id="K0TDG2"/>
<dbReference type="eggNOG" id="KOG1205">
    <property type="taxonomic scope" value="Eukaryota"/>
</dbReference>
<comment type="similarity">
    <text evidence="1">Belongs to the short-chain dehydrogenases/reductases (SDR) family.</text>
</comment>
<accession>K0TDG2</accession>
<dbReference type="PANTHER" id="PTHR44269">
    <property type="entry name" value="DEHYDROGENASE/REDUCTASE SDR FAMILY MEMBER 7-RELATED"/>
    <property type="match status" value="1"/>
</dbReference>
<evidence type="ECO:0000313" key="3">
    <source>
        <dbReference type="Proteomes" id="UP000266841"/>
    </source>
</evidence>
<dbReference type="Pfam" id="PF00106">
    <property type="entry name" value="adh_short"/>
    <property type="match status" value="1"/>
</dbReference>
<dbReference type="OMA" id="TWAWWLT"/>
<dbReference type="InterPro" id="IPR002347">
    <property type="entry name" value="SDR_fam"/>
</dbReference>
<keyword evidence="3" id="KW-1185">Reference proteome</keyword>
<dbReference type="EMBL" id="AGNL01003107">
    <property type="protein sequence ID" value="EJK75154.1"/>
    <property type="molecule type" value="Genomic_DNA"/>
</dbReference>
<proteinExistence type="inferred from homology"/>
<dbReference type="InterPro" id="IPR036291">
    <property type="entry name" value="NAD(P)-bd_dom_sf"/>
</dbReference>
<dbReference type="OrthoDB" id="49269at2759"/>
<gene>
    <name evidence="2" type="ORF">THAOC_03132</name>
</gene>
<evidence type="ECO:0000313" key="2">
    <source>
        <dbReference type="EMBL" id="EJK75154.1"/>
    </source>
</evidence>
<dbReference type="Gene3D" id="3.40.50.720">
    <property type="entry name" value="NAD(P)-binding Rossmann-like Domain"/>
    <property type="match status" value="1"/>
</dbReference>
<dbReference type="PROSITE" id="PS00061">
    <property type="entry name" value="ADH_SHORT"/>
    <property type="match status" value="1"/>
</dbReference>
<dbReference type="SUPFAM" id="SSF51735">
    <property type="entry name" value="NAD(P)-binding Rossmann-fold domains"/>
    <property type="match status" value="1"/>
</dbReference>